<dbReference type="STRING" id="640938.TR210_1538"/>
<keyword evidence="2 5" id="KW-0489">Methyltransferase</keyword>
<dbReference type="GO" id="GO:0005737">
    <property type="term" value="C:cytoplasm"/>
    <property type="evidence" value="ECO:0007669"/>
    <property type="project" value="UniProtKB-ARBA"/>
</dbReference>
<evidence type="ECO:0000256" key="1">
    <source>
        <dbReference type="ARBA" id="ARBA00007228"/>
    </source>
</evidence>
<dbReference type="SUPFAM" id="SSF75217">
    <property type="entry name" value="alpha/beta knot"/>
    <property type="match status" value="1"/>
</dbReference>
<keyword evidence="8" id="KW-1185">Reference proteome</keyword>
<dbReference type="InterPro" id="IPR029028">
    <property type="entry name" value="Alpha/beta_knot_MTases"/>
</dbReference>
<dbReference type="EMBL" id="FJNB01000010">
    <property type="protein sequence ID" value="CZQ98168.1"/>
    <property type="molecule type" value="Genomic_DNA"/>
</dbReference>
<dbReference type="Pfam" id="PF22435">
    <property type="entry name" value="MRM3-like_sub_bind"/>
    <property type="match status" value="1"/>
</dbReference>
<gene>
    <name evidence="6" type="ORF">SAMN05216375_10919</name>
    <name evidence="5" type="ORF">TR210_1538</name>
</gene>
<evidence type="ECO:0000259" key="4">
    <source>
        <dbReference type="SMART" id="SM00967"/>
    </source>
</evidence>
<evidence type="ECO:0000313" key="6">
    <source>
        <dbReference type="EMBL" id="SEJ18467.1"/>
    </source>
</evidence>
<dbReference type="CDD" id="cd18095">
    <property type="entry name" value="SpoU-like_rRNA-MTase"/>
    <property type="match status" value="1"/>
</dbReference>
<evidence type="ECO:0000256" key="2">
    <source>
        <dbReference type="ARBA" id="ARBA00022603"/>
    </source>
</evidence>
<dbReference type="Gene3D" id="3.40.1280.10">
    <property type="match status" value="1"/>
</dbReference>
<dbReference type="OrthoDB" id="9794400at2"/>
<feature type="domain" description="RNA 2-O ribose methyltransferase substrate binding" evidence="4">
    <location>
        <begin position="31"/>
        <end position="100"/>
    </location>
</feature>
<dbReference type="InterPro" id="IPR029064">
    <property type="entry name" value="Ribosomal_eL30-like_sf"/>
</dbReference>
<accession>A0A143YTD2</accession>
<evidence type="ECO:0000313" key="5">
    <source>
        <dbReference type="EMBL" id="CZQ98168.1"/>
    </source>
</evidence>
<dbReference type="PANTHER" id="PTHR43191">
    <property type="entry name" value="RRNA METHYLTRANSFERASE 3"/>
    <property type="match status" value="1"/>
</dbReference>
<sequence>MEKILSMKNQKVKQWKKLQTAKGRKEAGVYLIEGTHLLKEAIKAEAQIQDVIMTETFYQQSDLQLADEQIILVSPEILASLAQTETPQGVVAVVRIPGTTPVLDYKGKYILLDQVQDPGNVGTIIRTADAAGYAGVFLGEGSVDFYNDKVLRSMQGSHFHLAVHRGDLQQLIPELKRNGIPVYGTELNEAAVDYRTVSPTEAVAVVLGNEGNGVSKEILALTDLNLYIPIFGEAESLNVAVAAGILLYHFVG</sequence>
<evidence type="ECO:0000313" key="7">
    <source>
        <dbReference type="Proteomes" id="UP000076878"/>
    </source>
</evidence>
<comment type="similarity">
    <text evidence="1">Belongs to the class IV-like SAM-binding methyltransferase superfamily. RNA methyltransferase TrmH family.</text>
</comment>
<dbReference type="GO" id="GO:0003723">
    <property type="term" value="F:RNA binding"/>
    <property type="evidence" value="ECO:0007669"/>
    <property type="project" value="InterPro"/>
</dbReference>
<dbReference type="GO" id="GO:0008173">
    <property type="term" value="F:RNA methyltransferase activity"/>
    <property type="evidence" value="ECO:0007669"/>
    <property type="project" value="InterPro"/>
</dbReference>
<dbReference type="Proteomes" id="UP000076878">
    <property type="component" value="Unassembled WGS sequence"/>
</dbReference>
<proteinExistence type="inferred from homology"/>
<dbReference type="PANTHER" id="PTHR43191:SF2">
    <property type="entry name" value="RRNA METHYLTRANSFERASE 3, MITOCHONDRIAL"/>
    <property type="match status" value="1"/>
</dbReference>
<dbReference type="GO" id="GO:0032259">
    <property type="term" value="P:methylation"/>
    <property type="evidence" value="ECO:0007669"/>
    <property type="project" value="UniProtKB-KW"/>
</dbReference>
<dbReference type="InterPro" id="IPR053888">
    <property type="entry name" value="MRM3-like_sub_bind"/>
</dbReference>
<dbReference type="AlphaFoldDB" id="A0A143YTD2"/>
<organism evidence="5 7">
    <name type="scientific">Trichococcus ilyis</name>
    <dbReference type="NCBI Taxonomy" id="640938"/>
    <lineage>
        <taxon>Bacteria</taxon>
        <taxon>Bacillati</taxon>
        <taxon>Bacillota</taxon>
        <taxon>Bacilli</taxon>
        <taxon>Lactobacillales</taxon>
        <taxon>Carnobacteriaceae</taxon>
        <taxon>Trichococcus</taxon>
    </lineage>
</organism>
<dbReference type="Pfam" id="PF00588">
    <property type="entry name" value="SpoU_methylase"/>
    <property type="match status" value="1"/>
</dbReference>
<dbReference type="InterPro" id="IPR029026">
    <property type="entry name" value="tRNA_m1G_MTases_N"/>
</dbReference>
<dbReference type="SMART" id="SM00967">
    <property type="entry name" value="SpoU_sub_bind"/>
    <property type="match status" value="1"/>
</dbReference>
<protein>
    <submittedName>
        <fullName evidence="6">RNA methyltransferase, TrmH family</fullName>
    </submittedName>
    <submittedName>
        <fullName evidence="5">Trna/rrna methyltransferase spou type</fullName>
    </submittedName>
</protein>
<dbReference type="GO" id="GO:0006396">
    <property type="term" value="P:RNA processing"/>
    <property type="evidence" value="ECO:0007669"/>
    <property type="project" value="InterPro"/>
</dbReference>
<dbReference type="InterPro" id="IPR051259">
    <property type="entry name" value="rRNA_Methyltransferase"/>
</dbReference>
<dbReference type="InterPro" id="IPR013123">
    <property type="entry name" value="SpoU_subst-bd"/>
</dbReference>
<reference evidence="6 8" key="2">
    <citation type="submission" date="2016-10" db="EMBL/GenBank/DDBJ databases">
        <authorList>
            <person name="Varghese N."/>
            <person name="Submissions S."/>
        </authorList>
    </citation>
    <scope>NUCLEOTIDE SEQUENCE [LARGE SCALE GENOMIC DNA]</scope>
    <source>
        <strain evidence="6 8">DSM 22150</strain>
    </source>
</reference>
<dbReference type="Proteomes" id="UP000199280">
    <property type="component" value="Unassembled WGS sequence"/>
</dbReference>
<dbReference type="SUPFAM" id="SSF55315">
    <property type="entry name" value="L30e-like"/>
    <property type="match status" value="1"/>
</dbReference>
<keyword evidence="3 5" id="KW-0808">Transferase</keyword>
<evidence type="ECO:0000256" key="3">
    <source>
        <dbReference type="ARBA" id="ARBA00022679"/>
    </source>
</evidence>
<dbReference type="Gene3D" id="3.30.1330.30">
    <property type="match status" value="1"/>
</dbReference>
<name>A0A143YTD2_9LACT</name>
<reference evidence="5 7" key="1">
    <citation type="submission" date="2016-02" db="EMBL/GenBank/DDBJ databases">
        <authorList>
            <person name="Wen L."/>
            <person name="He K."/>
            <person name="Yang H."/>
        </authorList>
    </citation>
    <scope>NUCLEOTIDE SEQUENCE [LARGE SCALE GENOMIC DNA]</scope>
    <source>
        <strain evidence="5">Trichococcus_R210</strain>
    </source>
</reference>
<evidence type="ECO:0000313" key="8">
    <source>
        <dbReference type="Proteomes" id="UP000199280"/>
    </source>
</evidence>
<dbReference type="InterPro" id="IPR001537">
    <property type="entry name" value="SpoU_MeTrfase"/>
</dbReference>
<dbReference type="EMBL" id="FNYT01000009">
    <property type="protein sequence ID" value="SEJ18467.1"/>
    <property type="molecule type" value="Genomic_DNA"/>
</dbReference>
<dbReference type="RefSeq" id="WP_068622940.1">
    <property type="nucleotide sequence ID" value="NZ_FJNB01000010.1"/>
</dbReference>